<name>A0ABR4WF94_9GAMM</name>
<proteinExistence type="inferred from homology"/>
<dbReference type="SUPFAM" id="SSF53474">
    <property type="entry name" value="alpha/beta-Hydrolases"/>
    <property type="match status" value="1"/>
</dbReference>
<evidence type="ECO:0000313" key="6">
    <source>
        <dbReference type="Proteomes" id="UP000029443"/>
    </source>
</evidence>
<evidence type="ECO:0000256" key="3">
    <source>
        <dbReference type="PROSITE-ProRule" id="PRU10038"/>
    </source>
</evidence>
<dbReference type="InterPro" id="IPR050300">
    <property type="entry name" value="GDXG_lipolytic_enzyme"/>
</dbReference>
<evidence type="ECO:0000256" key="2">
    <source>
        <dbReference type="ARBA" id="ARBA00022801"/>
    </source>
</evidence>
<dbReference type="Proteomes" id="UP000029443">
    <property type="component" value="Unassembled WGS sequence"/>
</dbReference>
<accession>A0ABR4WF94</accession>
<comment type="similarity">
    <text evidence="1">Belongs to the 'GDXG' lipolytic enzyme family.</text>
</comment>
<evidence type="ECO:0000313" key="5">
    <source>
        <dbReference type="EMBL" id="KGD62246.1"/>
    </source>
</evidence>
<dbReference type="PANTHER" id="PTHR48081:SF30">
    <property type="entry name" value="ACETYL-HYDROLASE LIPR-RELATED"/>
    <property type="match status" value="1"/>
</dbReference>
<feature type="domain" description="Alpha/beta hydrolase fold-3" evidence="4">
    <location>
        <begin position="85"/>
        <end position="282"/>
    </location>
</feature>
<evidence type="ECO:0000256" key="1">
    <source>
        <dbReference type="ARBA" id="ARBA00010515"/>
    </source>
</evidence>
<dbReference type="EMBL" id="ARXU01000002">
    <property type="protein sequence ID" value="KGD62246.1"/>
    <property type="molecule type" value="Genomic_DNA"/>
</dbReference>
<sequence>MSSFVERISRAQSGTQQLLAGALRQSLAMLFKPVANPRFSVKTQRRWLDIMAKTTLVARDVPCHEAPLGDVPCRHYAPLNAQGTVLYLHGGGYVAGSPESHRSVTSHLAKFANARVVVPDYRLAPEHACPAAIEDAVAVYQALLAEGVDPATLTIAGDSAGGGLALAALQALKAEKIALPSSTILISPWVDLSLNDLFDTDRDIMLSHAWLASAAGAYGGDDPTRPACSPLNGDLTGLPPVLIQSGSDEILLNDSHRLCAALNDAGTPARLQVHPQRWHDFQLHAGVLADADQALMTCARFIHQHWNPAA</sequence>
<dbReference type="PROSITE" id="PS01173">
    <property type="entry name" value="LIPASE_GDXG_HIS"/>
    <property type="match status" value="1"/>
</dbReference>
<evidence type="ECO:0000259" key="4">
    <source>
        <dbReference type="Pfam" id="PF07859"/>
    </source>
</evidence>
<gene>
    <name evidence="5" type="ORF">T9A_00537</name>
</gene>
<dbReference type="InterPro" id="IPR013094">
    <property type="entry name" value="AB_hydrolase_3"/>
</dbReference>
<dbReference type="PROSITE" id="PS01174">
    <property type="entry name" value="LIPASE_GDXG_SER"/>
    <property type="match status" value="1"/>
</dbReference>
<dbReference type="Pfam" id="PF07859">
    <property type="entry name" value="Abhydrolase_3"/>
    <property type="match status" value="1"/>
</dbReference>
<dbReference type="RefSeq" id="WP_052042454.1">
    <property type="nucleotide sequence ID" value="NZ_ARXU01000002.1"/>
</dbReference>
<dbReference type="InterPro" id="IPR029058">
    <property type="entry name" value="AB_hydrolase_fold"/>
</dbReference>
<protein>
    <submittedName>
        <fullName evidence="5">Lipase/esterase</fullName>
    </submittedName>
</protein>
<dbReference type="PANTHER" id="PTHR48081">
    <property type="entry name" value="AB HYDROLASE SUPERFAMILY PROTEIN C4A8.06C"/>
    <property type="match status" value="1"/>
</dbReference>
<comment type="caution">
    <text evidence="5">The sequence shown here is derived from an EMBL/GenBank/DDBJ whole genome shotgun (WGS) entry which is preliminary data.</text>
</comment>
<keyword evidence="6" id="KW-1185">Reference proteome</keyword>
<reference evidence="5 6" key="1">
    <citation type="submission" date="2012-09" db="EMBL/GenBank/DDBJ databases">
        <title>Genome Sequence of alkane-degrading Bacterium Alcanivorax jadensis T9.</title>
        <authorList>
            <person name="Lai Q."/>
            <person name="Shao Z."/>
        </authorList>
    </citation>
    <scope>NUCLEOTIDE SEQUENCE [LARGE SCALE GENOMIC DNA]</scope>
    <source>
        <strain evidence="5 6">T9</strain>
    </source>
</reference>
<dbReference type="InterPro" id="IPR033140">
    <property type="entry name" value="Lipase_GDXG_put_SER_AS"/>
</dbReference>
<organism evidence="5 6">
    <name type="scientific">Alcanivorax jadensis T9</name>
    <dbReference type="NCBI Taxonomy" id="1177181"/>
    <lineage>
        <taxon>Bacteria</taxon>
        <taxon>Pseudomonadati</taxon>
        <taxon>Pseudomonadota</taxon>
        <taxon>Gammaproteobacteria</taxon>
        <taxon>Oceanospirillales</taxon>
        <taxon>Alcanivoracaceae</taxon>
        <taxon>Alcanivorax</taxon>
    </lineage>
</organism>
<feature type="active site" evidence="3">
    <location>
        <position position="159"/>
    </location>
</feature>
<dbReference type="Gene3D" id="3.40.50.1820">
    <property type="entry name" value="alpha/beta hydrolase"/>
    <property type="match status" value="1"/>
</dbReference>
<keyword evidence="2" id="KW-0378">Hydrolase</keyword>
<dbReference type="InterPro" id="IPR002168">
    <property type="entry name" value="Lipase_GDXG_HIS_AS"/>
</dbReference>